<reference evidence="2" key="2">
    <citation type="submission" date="2020-11" db="EMBL/GenBank/DDBJ databases">
        <authorList>
            <person name="McCartney M.A."/>
            <person name="Auch B."/>
            <person name="Kono T."/>
            <person name="Mallez S."/>
            <person name="Becker A."/>
            <person name="Gohl D.M."/>
            <person name="Silverstein K.A.T."/>
            <person name="Koren S."/>
            <person name="Bechman K.B."/>
            <person name="Herman A."/>
            <person name="Abrahante J.E."/>
            <person name="Garbe J."/>
        </authorList>
    </citation>
    <scope>NUCLEOTIDE SEQUENCE</scope>
    <source>
        <strain evidence="2">Duluth1</strain>
        <tissue evidence="2">Whole animal</tissue>
    </source>
</reference>
<evidence type="ECO:0000313" key="1">
    <source>
        <dbReference type="EMBL" id="KAH3755832.1"/>
    </source>
</evidence>
<gene>
    <name evidence="1" type="ORF">DPMN_190531</name>
    <name evidence="2" type="ORF">DPMN_190536</name>
</gene>
<comment type="caution">
    <text evidence="2">The sequence shown here is derived from an EMBL/GenBank/DDBJ whole genome shotgun (WGS) entry which is preliminary data.</text>
</comment>
<dbReference type="Proteomes" id="UP000828390">
    <property type="component" value="Unassembled WGS sequence"/>
</dbReference>
<keyword evidence="3" id="KW-1185">Reference proteome</keyword>
<protein>
    <submittedName>
        <fullName evidence="2">Uncharacterized protein</fullName>
    </submittedName>
</protein>
<reference evidence="2" key="1">
    <citation type="journal article" date="2019" name="bioRxiv">
        <title>The Genome of the Zebra Mussel, Dreissena polymorpha: A Resource for Invasive Species Research.</title>
        <authorList>
            <person name="McCartney M.A."/>
            <person name="Auch B."/>
            <person name="Kono T."/>
            <person name="Mallez S."/>
            <person name="Zhang Y."/>
            <person name="Obille A."/>
            <person name="Becker A."/>
            <person name="Abrahante J.E."/>
            <person name="Garbe J."/>
            <person name="Badalamenti J.P."/>
            <person name="Herman A."/>
            <person name="Mangelson H."/>
            <person name="Liachko I."/>
            <person name="Sullivan S."/>
            <person name="Sone E.D."/>
            <person name="Koren S."/>
            <person name="Silverstein K.A.T."/>
            <person name="Beckman K.B."/>
            <person name="Gohl D.M."/>
        </authorList>
    </citation>
    <scope>NUCLEOTIDE SEQUENCE</scope>
    <source>
        <strain evidence="2">Duluth1</strain>
        <tissue evidence="2">Whole animal</tissue>
    </source>
</reference>
<evidence type="ECO:0000313" key="2">
    <source>
        <dbReference type="EMBL" id="KAH3755837.1"/>
    </source>
</evidence>
<accession>A0A9D4DU20</accession>
<organism evidence="2 3">
    <name type="scientific">Dreissena polymorpha</name>
    <name type="common">Zebra mussel</name>
    <name type="synonym">Mytilus polymorpha</name>
    <dbReference type="NCBI Taxonomy" id="45954"/>
    <lineage>
        <taxon>Eukaryota</taxon>
        <taxon>Metazoa</taxon>
        <taxon>Spiralia</taxon>
        <taxon>Lophotrochozoa</taxon>
        <taxon>Mollusca</taxon>
        <taxon>Bivalvia</taxon>
        <taxon>Autobranchia</taxon>
        <taxon>Heteroconchia</taxon>
        <taxon>Euheterodonta</taxon>
        <taxon>Imparidentia</taxon>
        <taxon>Neoheterodontei</taxon>
        <taxon>Myida</taxon>
        <taxon>Dreissenoidea</taxon>
        <taxon>Dreissenidae</taxon>
        <taxon>Dreissena</taxon>
    </lineage>
</organism>
<dbReference type="AlphaFoldDB" id="A0A9D4DU20"/>
<sequence length="56" mass="6403">MLYIIPDRRNHKPEVKLAEDRLDSEQGEAQLYRPSTAESSTEKRLRIAMVTAAMAD</sequence>
<name>A0A9D4DU20_DREPO</name>
<dbReference type="EMBL" id="JAIWYP010000010">
    <property type="protein sequence ID" value="KAH3755832.1"/>
    <property type="molecule type" value="Genomic_DNA"/>
</dbReference>
<dbReference type="EMBL" id="JAIWYP010000010">
    <property type="protein sequence ID" value="KAH3755837.1"/>
    <property type="molecule type" value="Genomic_DNA"/>
</dbReference>
<proteinExistence type="predicted"/>
<evidence type="ECO:0000313" key="3">
    <source>
        <dbReference type="Proteomes" id="UP000828390"/>
    </source>
</evidence>